<dbReference type="GO" id="GO:0042148">
    <property type="term" value="P:DNA strand invasion"/>
    <property type="evidence" value="ECO:0007669"/>
    <property type="project" value="TreeGrafter"/>
</dbReference>
<dbReference type="Gene3D" id="3.40.50.300">
    <property type="entry name" value="P-loop containing nucleotide triphosphate hydrolases"/>
    <property type="match status" value="1"/>
</dbReference>
<dbReference type="Proteomes" id="UP000308199">
    <property type="component" value="Unassembled WGS sequence"/>
</dbReference>
<gene>
    <name evidence="4" type="ORF">EW145_g5523</name>
</gene>
<dbReference type="SUPFAM" id="SSF52540">
    <property type="entry name" value="P-loop containing nucleoside triphosphate hydrolases"/>
    <property type="match status" value="1"/>
</dbReference>
<dbReference type="GO" id="GO:0000724">
    <property type="term" value="P:double-strand break repair via homologous recombination"/>
    <property type="evidence" value="ECO:0007669"/>
    <property type="project" value="TreeGrafter"/>
</dbReference>
<comment type="caution">
    <text evidence="4">The sequence shown here is derived from an EMBL/GenBank/DDBJ whole genome shotgun (WGS) entry which is preliminary data.</text>
</comment>
<name>A0A4S4L102_9AGAM</name>
<accession>A0A4S4L102</accession>
<evidence type="ECO:0000313" key="5">
    <source>
        <dbReference type="Proteomes" id="UP000308199"/>
    </source>
</evidence>
<keyword evidence="5" id="KW-1185">Reference proteome</keyword>
<proteinExistence type="predicted"/>
<dbReference type="InterPro" id="IPR027417">
    <property type="entry name" value="P-loop_NTPase"/>
</dbReference>
<dbReference type="OrthoDB" id="336321at2759"/>
<evidence type="ECO:0000313" key="4">
    <source>
        <dbReference type="EMBL" id="THH04431.1"/>
    </source>
</evidence>
<evidence type="ECO:0000256" key="1">
    <source>
        <dbReference type="ARBA" id="ARBA00004123"/>
    </source>
</evidence>
<sequence>MRLRTVLVNEPKTTLDVLESCNIKTDEDLLFSSDSNAALFRRLPPGSITVSDLERIREEVLKRLSAEGVSGDVVLKDAESTRAALNTLKWTTGHSEFDALLNAVGAGVIEVAGGKGSAKTSLVLNIALACLSSAQDNIVHWIDAAGEFSAERASKTLIASPWFFDSLDPLTSASSVLERLHVSLAFTAEAAHSVLTTIRSISASHTNPRRPCPVRLIIIDPITPLFAPHMTTASSEGQALVAAFMRELQDLAITQGLIALVTNNATNALSLNQAPIFASTMLKPALGLSLTFLTDTTLWLSCAARNVFVDPLEYVEGTENRSIVSASTHDSTKNMDNLFIAEILRSRSTAGRRRWHFSLSDGVVREFPTITPS</sequence>
<dbReference type="GO" id="GO:0005815">
    <property type="term" value="C:microtubule organizing center"/>
    <property type="evidence" value="ECO:0007669"/>
    <property type="project" value="TreeGrafter"/>
</dbReference>
<evidence type="ECO:0000259" key="3">
    <source>
        <dbReference type="Pfam" id="PF08423"/>
    </source>
</evidence>
<protein>
    <recommendedName>
        <fullName evidence="3">Rad51-like C-terminal domain-containing protein</fullName>
    </recommendedName>
</protein>
<dbReference type="InterPro" id="IPR013632">
    <property type="entry name" value="Rad51_C"/>
</dbReference>
<dbReference type="GO" id="GO:0008094">
    <property type="term" value="F:ATP-dependent activity, acting on DNA"/>
    <property type="evidence" value="ECO:0007669"/>
    <property type="project" value="TreeGrafter"/>
</dbReference>
<dbReference type="PANTHER" id="PTHR46457">
    <property type="entry name" value="DNA REPAIR PROTEIN RAD51 HOMOLOG 4"/>
    <property type="match status" value="1"/>
</dbReference>
<keyword evidence="2" id="KW-0539">Nucleus</keyword>
<dbReference type="GO" id="GO:0005657">
    <property type="term" value="C:replication fork"/>
    <property type="evidence" value="ECO:0007669"/>
    <property type="project" value="TreeGrafter"/>
</dbReference>
<evidence type="ECO:0000256" key="2">
    <source>
        <dbReference type="ARBA" id="ARBA00023242"/>
    </source>
</evidence>
<dbReference type="GO" id="GO:0007131">
    <property type="term" value="P:reciprocal meiotic recombination"/>
    <property type="evidence" value="ECO:0007669"/>
    <property type="project" value="TreeGrafter"/>
</dbReference>
<dbReference type="GO" id="GO:0000723">
    <property type="term" value="P:telomere maintenance"/>
    <property type="evidence" value="ECO:0007669"/>
    <property type="project" value="TreeGrafter"/>
</dbReference>
<dbReference type="AlphaFoldDB" id="A0A4S4L102"/>
<dbReference type="GO" id="GO:0003697">
    <property type="term" value="F:single-stranded DNA binding"/>
    <property type="evidence" value="ECO:0007669"/>
    <property type="project" value="TreeGrafter"/>
</dbReference>
<dbReference type="Pfam" id="PF08423">
    <property type="entry name" value="Rad51"/>
    <property type="match status" value="1"/>
</dbReference>
<comment type="subcellular location">
    <subcellularLocation>
        <location evidence="1">Nucleus</location>
    </subcellularLocation>
</comment>
<reference evidence="4 5" key="1">
    <citation type="submission" date="2019-02" db="EMBL/GenBank/DDBJ databases">
        <title>Genome sequencing of the rare red list fungi Phellinidium pouzarii.</title>
        <authorList>
            <person name="Buettner E."/>
            <person name="Kellner H."/>
        </authorList>
    </citation>
    <scope>NUCLEOTIDE SEQUENCE [LARGE SCALE GENOMIC DNA]</scope>
    <source>
        <strain evidence="4 5">DSM 108285</strain>
    </source>
</reference>
<dbReference type="GO" id="GO:0033063">
    <property type="term" value="C:Rad51B-Rad51C-Rad51D-XRCC2 complex"/>
    <property type="evidence" value="ECO:0007669"/>
    <property type="project" value="TreeGrafter"/>
</dbReference>
<dbReference type="GO" id="GO:0000400">
    <property type="term" value="F:four-way junction DNA binding"/>
    <property type="evidence" value="ECO:0007669"/>
    <property type="project" value="TreeGrafter"/>
</dbReference>
<feature type="domain" description="Rad51-like C-terminal" evidence="3">
    <location>
        <begin position="87"/>
        <end position="300"/>
    </location>
</feature>
<dbReference type="EMBL" id="SGPK01000344">
    <property type="protein sequence ID" value="THH04431.1"/>
    <property type="molecule type" value="Genomic_DNA"/>
</dbReference>
<dbReference type="InterPro" id="IPR051988">
    <property type="entry name" value="HRR_RAD51_Paralog"/>
</dbReference>
<organism evidence="4 5">
    <name type="scientific">Phellinidium pouzarii</name>
    <dbReference type="NCBI Taxonomy" id="167371"/>
    <lineage>
        <taxon>Eukaryota</taxon>
        <taxon>Fungi</taxon>
        <taxon>Dikarya</taxon>
        <taxon>Basidiomycota</taxon>
        <taxon>Agaricomycotina</taxon>
        <taxon>Agaricomycetes</taxon>
        <taxon>Hymenochaetales</taxon>
        <taxon>Hymenochaetaceae</taxon>
        <taxon>Phellinidium</taxon>
    </lineage>
</organism>
<dbReference type="PANTHER" id="PTHR46457:SF1">
    <property type="entry name" value="DNA REPAIR PROTEIN RAD51 HOMOLOG 4"/>
    <property type="match status" value="1"/>
</dbReference>